<comment type="caution">
    <text evidence="2">The sequence shown here is derived from an EMBL/GenBank/DDBJ whole genome shotgun (WGS) entry which is preliminary data.</text>
</comment>
<feature type="region of interest" description="Disordered" evidence="1">
    <location>
        <begin position="55"/>
        <end position="136"/>
    </location>
</feature>
<feature type="compositionally biased region" description="Polar residues" evidence="1">
    <location>
        <begin position="55"/>
        <end position="78"/>
    </location>
</feature>
<dbReference type="EMBL" id="JAMZMK010000178">
    <property type="protein sequence ID" value="KAI7757126.1"/>
    <property type="molecule type" value="Genomic_DNA"/>
</dbReference>
<protein>
    <submittedName>
        <fullName evidence="2">Uncharacterized protein</fullName>
    </submittedName>
</protein>
<proteinExistence type="predicted"/>
<keyword evidence="3" id="KW-1185">Reference proteome</keyword>
<dbReference type="Proteomes" id="UP001206925">
    <property type="component" value="Unassembled WGS sequence"/>
</dbReference>
<evidence type="ECO:0000256" key="1">
    <source>
        <dbReference type="SAM" id="MobiDB-lite"/>
    </source>
</evidence>
<gene>
    <name evidence="2" type="ORF">M8C21_029479</name>
</gene>
<sequence>EDILRDVWFPATIVEYMGKGLYLVEYNCSGSNDESALQRDSDSDDDVHDELRENATLNVTNPTGDTLASIDKQTCVTRSTKRSKATNPGSNDKLITPCKKLKSNGVPSKEVNNQSVDKTKRPLRGKKTPAKQDSSVDLKRPMITSARKKGKLSANSRGLKALVKAAGDLAPTTTPNTVKGKRVIKKSKQLIALSPQNVGEPEEPQSSVPLASKTTDDQGGGRGVVVGWFEAVLDDGFRGWTGWFDGDDDEDDGGRLDDDVNDGVAGMAVGSCRVADQVLKHVPNVEVVETISRMKELLRWVAAAKSEKGGKYIARKGSQFRNKVATKTIQDDDQLTQD</sequence>
<dbReference type="PANTHER" id="PTHR36038:SF3">
    <property type="entry name" value="OVATE FAMILY PROTEIN"/>
    <property type="match status" value="1"/>
</dbReference>
<reference evidence="2" key="1">
    <citation type="submission" date="2022-06" db="EMBL/GenBank/DDBJ databases">
        <title>Uncovering the hologenomic basis of an extraordinary plant invasion.</title>
        <authorList>
            <person name="Bieker V.C."/>
            <person name="Martin M.D."/>
            <person name="Gilbert T."/>
            <person name="Hodgins K."/>
            <person name="Battlay P."/>
            <person name="Petersen B."/>
            <person name="Wilson J."/>
        </authorList>
    </citation>
    <scope>NUCLEOTIDE SEQUENCE</scope>
    <source>
        <strain evidence="2">AA19_3_7</strain>
        <tissue evidence="2">Leaf</tissue>
    </source>
</reference>
<feature type="compositionally biased region" description="Polar residues" evidence="1">
    <location>
        <begin position="204"/>
        <end position="213"/>
    </location>
</feature>
<organism evidence="2 3">
    <name type="scientific">Ambrosia artemisiifolia</name>
    <name type="common">Common ragweed</name>
    <dbReference type="NCBI Taxonomy" id="4212"/>
    <lineage>
        <taxon>Eukaryota</taxon>
        <taxon>Viridiplantae</taxon>
        <taxon>Streptophyta</taxon>
        <taxon>Embryophyta</taxon>
        <taxon>Tracheophyta</taxon>
        <taxon>Spermatophyta</taxon>
        <taxon>Magnoliopsida</taxon>
        <taxon>eudicotyledons</taxon>
        <taxon>Gunneridae</taxon>
        <taxon>Pentapetalae</taxon>
        <taxon>asterids</taxon>
        <taxon>campanulids</taxon>
        <taxon>Asterales</taxon>
        <taxon>Asteraceae</taxon>
        <taxon>Asteroideae</taxon>
        <taxon>Heliantheae alliance</taxon>
        <taxon>Heliantheae</taxon>
        <taxon>Ambrosia</taxon>
    </lineage>
</organism>
<name>A0AAD5D9V3_AMBAR</name>
<feature type="region of interest" description="Disordered" evidence="1">
    <location>
        <begin position="195"/>
        <end position="219"/>
    </location>
</feature>
<dbReference type="PANTHER" id="PTHR36038">
    <property type="entry name" value="OS06G0102750 PROTEIN"/>
    <property type="match status" value="1"/>
</dbReference>
<evidence type="ECO:0000313" key="2">
    <source>
        <dbReference type="EMBL" id="KAI7757126.1"/>
    </source>
</evidence>
<evidence type="ECO:0000313" key="3">
    <source>
        <dbReference type="Proteomes" id="UP001206925"/>
    </source>
</evidence>
<feature type="non-terminal residue" evidence="2">
    <location>
        <position position="1"/>
    </location>
</feature>
<dbReference type="AlphaFoldDB" id="A0AAD5D9V3"/>
<accession>A0AAD5D9V3</accession>